<evidence type="ECO:0000259" key="6">
    <source>
        <dbReference type="PROSITE" id="PS50011"/>
    </source>
</evidence>
<dbReference type="InterPro" id="IPR036457">
    <property type="entry name" value="PPM-type-like_dom_sf"/>
</dbReference>
<keyword evidence="5" id="KW-1133">Transmembrane helix</keyword>
<dbReference type="Gene3D" id="3.60.40.10">
    <property type="entry name" value="PPM-type phosphatase domain"/>
    <property type="match status" value="1"/>
</dbReference>
<dbReference type="PANTHER" id="PTHR43289:SF34">
    <property type="entry name" value="SERINE_THREONINE-PROTEIN KINASE YBDM-RELATED"/>
    <property type="match status" value="1"/>
</dbReference>
<proteinExistence type="predicted"/>
<dbReference type="CDD" id="cd00143">
    <property type="entry name" value="PP2Cc"/>
    <property type="match status" value="1"/>
</dbReference>
<evidence type="ECO:0000313" key="9">
    <source>
        <dbReference type="Proteomes" id="UP000242861"/>
    </source>
</evidence>
<keyword evidence="2" id="KW-0547">Nucleotide-binding</keyword>
<dbReference type="InterPro" id="IPR000719">
    <property type="entry name" value="Prot_kinase_dom"/>
</dbReference>
<evidence type="ECO:0000256" key="1">
    <source>
        <dbReference type="ARBA" id="ARBA00022679"/>
    </source>
</evidence>
<reference evidence="9" key="1">
    <citation type="submission" date="2017-12" db="EMBL/GenBank/DDBJ databases">
        <authorList>
            <person name="Yu X.-Y."/>
        </authorList>
    </citation>
    <scope>NUCLEOTIDE SEQUENCE [LARGE SCALE GENOMIC DNA]</scope>
    <source>
        <strain evidence="9">ZYSR67-Z</strain>
    </source>
</reference>
<keyword evidence="1" id="KW-0808">Transferase</keyword>
<dbReference type="Proteomes" id="UP000242861">
    <property type="component" value="Unassembled WGS sequence"/>
</dbReference>
<dbReference type="PROSITE" id="PS50011">
    <property type="entry name" value="PROTEIN_KINASE_DOM"/>
    <property type="match status" value="1"/>
</dbReference>
<evidence type="ECO:0000313" key="8">
    <source>
        <dbReference type="EMBL" id="PKF72820.1"/>
    </source>
</evidence>
<dbReference type="GO" id="GO:0004674">
    <property type="term" value="F:protein serine/threonine kinase activity"/>
    <property type="evidence" value="ECO:0007669"/>
    <property type="project" value="TreeGrafter"/>
</dbReference>
<dbReference type="SUPFAM" id="SSF56112">
    <property type="entry name" value="Protein kinase-like (PK-like)"/>
    <property type="match status" value="1"/>
</dbReference>
<feature type="domain" description="PPM-type phosphatase" evidence="7">
    <location>
        <begin position="6"/>
        <end position="228"/>
    </location>
</feature>
<feature type="domain" description="Protein kinase" evidence="6">
    <location>
        <begin position="261"/>
        <end position="512"/>
    </location>
</feature>
<feature type="transmembrane region" description="Helical" evidence="5">
    <location>
        <begin position="534"/>
        <end position="554"/>
    </location>
</feature>
<evidence type="ECO:0000256" key="4">
    <source>
        <dbReference type="ARBA" id="ARBA00022840"/>
    </source>
</evidence>
<dbReference type="SMART" id="SM00332">
    <property type="entry name" value="PP2Cc"/>
    <property type="match status" value="1"/>
</dbReference>
<dbReference type="InterPro" id="IPR008266">
    <property type="entry name" value="Tyr_kinase_AS"/>
</dbReference>
<dbReference type="Pfam" id="PF00069">
    <property type="entry name" value="Pkinase"/>
    <property type="match status" value="1"/>
</dbReference>
<protein>
    <submittedName>
        <fullName evidence="8">Protein kinase</fullName>
    </submittedName>
</protein>
<dbReference type="SUPFAM" id="SSF81606">
    <property type="entry name" value="PP2C-like"/>
    <property type="match status" value="1"/>
</dbReference>
<dbReference type="InterPro" id="IPR001932">
    <property type="entry name" value="PPM-type_phosphatase-like_dom"/>
</dbReference>
<accession>A0A2I0CU10</accession>
<sequence length="555" mass="62264">MTLQLALGEASQRGPRRDNQDALRVVTPAPALASSKGYLLAMADGVSQCSDGALAAQSSLQALAMDYYATPETWPATQSLERLLQAHNRWLLAQAPGQSLLTTLSCLVLRGRRYTLAHIGDCRIYRYADGRLQRLTEDHVWPQANMQHVLRRALGLDQSLQVDYQQGSLQPGERYLLLSDGVWAYLADSQISQLLAAGHDCQATCQALVDSALRNGGQDNASALLVHVLGVPENELAAELQERQDWPTPPRLQPGQHFEGWQVEALWRRSRQAVLYRVRDAQGLTWLLKTLPEELATDSAARQALLHEEWLMRRLAGQSVADLHDMPGRRHLYFVQQQLDAQPLSTLLEQQGPWRLAPWLELMRAMLGLLGQLQRRHIVHRDLTLDNLLLDAQGRLYLVDFGLAYCPGLHPEAPPAGAGTPSYLAPELFAGAAPHSQQDLYALGVGLYRLLTGHYPYGEIEAFQRPRFGVAKPPSRYRPELPDWVDALLLDALHADPRQRYESAEHWQHALQQGERRPLRHTAQPWLIRQPLRLWQGIALLALLGNLLLLIALLH</sequence>
<dbReference type="Gene3D" id="1.10.510.10">
    <property type="entry name" value="Transferase(Phosphotransferase) domain 1"/>
    <property type="match status" value="1"/>
</dbReference>
<dbReference type="SMART" id="SM00331">
    <property type="entry name" value="PP2C_SIG"/>
    <property type="match status" value="1"/>
</dbReference>
<dbReference type="Pfam" id="PF13672">
    <property type="entry name" value="PP2C_2"/>
    <property type="match status" value="1"/>
</dbReference>
<dbReference type="InterPro" id="IPR011009">
    <property type="entry name" value="Kinase-like_dom_sf"/>
</dbReference>
<evidence type="ECO:0000256" key="2">
    <source>
        <dbReference type="ARBA" id="ARBA00022741"/>
    </source>
</evidence>
<dbReference type="PROSITE" id="PS00109">
    <property type="entry name" value="PROTEIN_KINASE_TYR"/>
    <property type="match status" value="1"/>
</dbReference>
<comment type="caution">
    <text evidence="8">The sequence shown here is derived from an EMBL/GenBank/DDBJ whole genome shotgun (WGS) entry which is preliminary data.</text>
</comment>
<keyword evidence="3 8" id="KW-0418">Kinase</keyword>
<dbReference type="RefSeq" id="WP_101192780.1">
    <property type="nucleotide sequence ID" value="NZ_PIYS01000003.1"/>
</dbReference>
<evidence type="ECO:0000256" key="5">
    <source>
        <dbReference type="SAM" id="Phobius"/>
    </source>
</evidence>
<evidence type="ECO:0000256" key="3">
    <source>
        <dbReference type="ARBA" id="ARBA00022777"/>
    </source>
</evidence>
<dbReference type="PROSITE" id="PS51746">
    <property type="entry name" value="PPM_2"/>
    <property type="match status" value="1"/>
</dbReference>
<dbReference type="AlphaFoldDB" id="A0A2I0CU10"/>
<dbReference type="PANTHER" id="PTHR43289">
    <property type="entry name" value="MITOGEN-ACTIVATED PROTEIN KINASE KINASE KINASE 20-RELATED"/>
    <property type="match status" value="1"/>
</dbReference>
<gene>
    <name evidence="8" type="ORF">CW360_03675</name>
</gene>
<keyword evidence="5" id="KW-0812">Transmembrane</keyword>
<dbReference type="GO" id="GO:0005524">
    <property type="term" value="F:ATP binding"/>
    <property type="evidence" value="ECO:0007669"/>
    <property type="project" value="UniProtKB-KW"/>
</dbReference>
<dbReference type="SMART" id="SM00220">
    <property type="entry name" value="S_TKc"/>
    <property type="match status" value="1"/>
</dbReference>
<organism evidence="8 9">
    <name type="scientific">Pseudomonas fluvialis</name>
    <dbReference type="NCBI Taxonomy" id="1793966"/>
    <lineage>
        <taxon>Bacteria</taxon>
        <taxon>Pseudomonadati</taxon>
        <taxon>Pseudomonadota</taxon>
        <taxon>Gammaproteobacteria</taxon>
        <taxon>Pseudomonadales</taxon>
        <taxon>Pseudomonadaceae</taxon>
        <taxon>Pseudomonas</taxon>
    </lineage>
</organism>
<keyword evidence="5" id="KW-0472">Membrane</keyword>
<name>A0A2I0CU10_9PSED</name>
<dbReference type="EMBL" id="PIYS01000003">
    <property type="protein sequence ID" value="PKF72820.1"/>
    <property type="molecule type" value="Genomic_DNA"/>
</dbReference>
<evidence type="ECO:0000259" key="7">
    <source>
        <dbReference type="PROSITE" id="PS51746"/>
    </source>
</evidence>
<keyword evidence="4" id="KW-0067">ATP-binding</keyword>